<organism evidence="1 2">
    <name type="scientific">Reyranella humidisoli</name>
    <dbReference type="NCBI Taxonomy" id="2849149"/>
    <lineage>
        <taxon>Bacteria</taxon>
        <taxon>Pseudomonadati</taxon>
        <taxon>Pseudomonadota</taxon>
        <taxon>Alphaproteobacteria</taxon>
        <taxon>Hyphomicrobiales</taxon>
        <taxon>Reyranellaceae</taxon>
        <taxon>Reyranella</taxon>
    </lineage>
</organism>
<proteinExistence type="predicted"/>
<reference evidence="1 2" key="1">
    <citation type="submission" date="2021-06" db="EMBL/GenBank/DDBJ databases">
        <authorList>
            <person name="Lee D.H."/>
        </authorList>
    </citation>
    <scope>NUCLEOTIDE SEQUENCE [LARGE SCALE GENOMIC DNA]</scope>
    <source>
        <strain evidence="1 2">MMS21-HV4-11</strain>
    </source>
</reference>
<gene>
    <name evidence="1" type="ORF">KQ910_13900</name>
</gene>
<protein>
    <recommendedName>
        <fullName evidence="3">Resolvase/invertase-type recombinase catalytic domain-containing protein</fullName>
    </recommendedName>
</protein>
<keyword evidence="2" id="KW-1185">Reference proteome</keyword>
<evidence type="ECO:0000313" key="1">
    <source>
        <dbReference type="EMBL" id="MBU8874865.1"/>
    </source>
</evidence>
<evidence type="ECO:0008006" key="3">
    <source>
        <dbReference type="Google" id="ProtNLM"/>
    </source>
</evidence>
<dbReference type="EMBL" id="JAHOPB010000001">
    <property type="protein sequence ID" value="MBU8874865.1"/>
    <property type="molecule type" value="Genomic_DNA"/>
</dbReference>
<name>A0ABS6ILI0_9HYPH</name>
<sequence length="114" mass="12290">MRVLAYERMTAVACGPDLAQYRTARQLADAALPRLRRELEAAHAALASCHLLDVGHRPEPRGPGVWQQAGEAMARGEREALVCLNLRVPGFPEVAGDIGQNCRRVEACSSSPAS</sequence>
<dbReference type="Proteomes" id="UP000727907">
    <property type="component" value="Unassembled WGS sequence"/>
</dbReference>
<comment type="caution">
    <text evidence="1">The sequence shown here is derived from an EMBL/GenBank/DDBJ whole genome shotgun (WGS) entry which is preliminary data.</text>
</comment>
<dbReference type="RefSeq" id="WP_216961138.1">
    <property type="nucleotide sequence ID" value="NZ_JAHOPB010000001.1"/>
</dbReference>
<accession>A0ABS6ILI0</accession>
<evidence type="ECO:0000313" key="2">
    <source>
        <dbReference type="Proteomes" id="UP000727907"/>
    </source>
</evidence>